<dbReference type="GeneID" id="34461033"/>
<dbReference type="AlphaFoldDB" id="A0A1L9VEB2"/>
<gene>
    <name evidence="1" type="ORF">ASPGLDRAFT_37041</name>
</gene>
<accession>A0A1L9VEB2</accession>
<name>A0A1L9VEB2_ASPGL</name>
<dbReference type="OrthoDB" id="2924818at2759"/>
<dbReference type="VEuPathDB" id="FungiDB:ASPGLDRAFT_37041"/>
<evidence type="ECO:0000313" key="1">
    <source>
        <dbReference type="EMBL" id="OJJ82288.1"/>
    </source>
</evidence>
<proteinExistence type="predicted"/>
<dbReference type="Gene3D" id="3.10.490.10">
    <property type="entry name" value="Gamma-glutamyl cyclotransferase-like"/>
    <property type="match status" value="1"/>
</dbReference>
<dbReference type="STRING" id="1160497.A0A1L9VEB2"/>
<organism evidence="1 2">
    <name type="scientific">Aspergillus glaucus CBS 516.65</name>
    <dbReference type="NCBI Taxonomy" id="1160497"/>
    <lineage>
        <taxon>Eukaryota</taxon>
        <taxon>Fungi</taxon>
        <taxon>Dikarya</taxon>
        <taxon>Ascomycota</taxon>
        <taxon>Pezizomycotina</taxon>
        <taxon>Eurotiomycetes</taxon>
        <taxon>Eurotiomycetidae</taxon>
        <taxon>Eurotiales</taxon>
        <taxon>Aspergillaceae</taxon>
        <taxon>Aspergillus</taxon>
        <taxon>Aspergillus subgen. Aspergillus</taxon>
    </lineage>
</organism>
<keyword evidence="2" id="KW-1185">Reference proteome</keyword>
<protein>
    <submittedName>
        <fullName evidence="1">Uncharacterized protein</fullName>
    </submittedName>
</protein>
<reference evidence="2" key="1">
    <citation type="journal article" date="2017" name="Genome Biol.">
        <title>Comparative genomics reveals high biological diversity and specific adaptations in the industrially and medically important fungal genus Aspergillus.</title>
        <authorList>
            <person name="de Vries R.P."/>
            <person name="Riley R."/>
            <person name="Wiebenga A."/>
            <person name="Aguilar-Osorio G."/>
            <person name="Amillis S."/>
            <person name="Uchima C.A."/>
            <person name="Anderluh G."/>
            <person name="Asadollahi M."/>
            <person name="Askin M."/>
            <person name="Barry K."/>
            <person name="Battaglia E."/>
            <person name="Bayram O."/>
            <person name="Benocci T."/>
            <person name="Braus-Stromeyer S.A."/>
            <person name="Caldana C."/>
            <person name="Canovas D."/>
            <person name="Cerqueira G.C."/>
            <person name="Chen F."/>
            <person name="Chen W."/>
            <person name="Choi C."/>
            <person name="Clum A."/>
            <person name="Dos Santos R.A."/>
            <person name="Damasio A.R."/>
            <person name="Diallinas G."/>
            <person name="Emri T."/>
            <person name="Fekete E."/>
            <person name="Flipphi M."/>
            <person name="Freyberg S."/>
            <person name="Gallo A."/>
            <person name="Gournas C."/>
            <person name="Habgood R."/>
            <person name="Hainaut M."/>
            <person name="Harispe M.L."/>
            <person name="Henrissat B."/>
            <person name="Hilden K.S."/>
            <person name="Hope R."/>
            <person name="Hossain A."/>
            <person name="Karabika E."/>
            <person name="Karaffa L."/>
            <person name="Karanyi Z."/>
            <person name="Krasevec N."/>
            <person name="Kuo A."/>
            <person name="Kusch H."/>
            <person name="LaButti K."/>
            <person name="Lagendijk E.L."/>
            <person name="Lapidus A."/>
            <person name="Levasseur A."/>
            <person name="Lindquist E."/>
            <person name="Lipzen A."/>
            <person name="Logrieco A.F."/>
            <person name="MacCabe A."/>
            <person name="Maekelae M.R."/>
            <person name="Malavazi I."/>
            <person name="Melin P."/>
            <person name="Meyer V."/>
            <person name="Mielnichuk N."/>
            <person name="Miskei M."/>
            <person name="Molnar A.P."/>
            <person name="Mule G."/>
            <person name="Ngan C.Y."/>
            <person name="Orejas M."/>
            <person name="Orosz E."/>
            <person name="Ouedraogo J.P."/>
            <person name="Overkamp K.M."/>
            <person name="Park H.-S."/>
            <person name="Perrone G."/>
            <person name="Piumi F."/>
            <person name="Punt P.J."/>
            <person name="Ram A.F."/>
            <person name="Ramon A."/>
            <person name="Rauscher S."/>
            <person name="Record E."/>
            <person name="Riano-Pachon D.M."/>
            <person name="Robert V."/>
            <person name="Roehrig J."/>
            <person name="Ruller R."/>
            <person name="Salamov A."/>
            <person name="Salih N.S."/>
            <person name="Samson R.A."/>
            <person name="Sandor E."/>
            <person name="Sanguinetti M."/>
            <person name="Schuetze T."/>
            <person name="Sepcic K."/>
            <person name="Shelest E."/>
            <person name="Sherlock G."/>
            <person name="Sophianopoulou V."/>
            <person name="Squina F.M."/>
            <person name="Sun H."/>
            <person name="Susca A."/>
            <person name="Todd R.B."/>
            <person name="Tsang A."/>
            <person name="Unkles S.E."/>
            <person name="van de Wiele N."/>
            <person name="van Rossen-Uffink D."/>
            <person name="Oliveira J.V."/>
            <person name="Vesth T.C."/>
            <person name="Visser J."/>
            <person name="Yu J.-H."/>
            <person name="Zhou M."/>
            <person name="Andersen M.R."/>
            <person name="Archer D.B."/>
            <person name="Baker S.E."/>
            <person name="Benoit I."/>
            <person name="Brakhage A.A."/>
            <person name="Braus G.H."/>
            <person name="Fischer R."/>
            <person name="Frisvad J.C."/>
            <person name="Goldman G.H."/>
            <person name="Houbraken J."/>
            <person name="Oakley B."/>
            <person name="Pocsi I."/>
            <person name="Scazzocchio C."/>
            <person name="Seiboth B."/>
            <person name="vanKuyk P.A."/>
            <person name="Wortman J."/>
            <person name="Dyer P.S."/>
            <person name="Grigoriev I.V."/>
        </authorList>
    </citation>
    <scope>NUCLEOTIDE SEQUENCE [LARGE SCALE GENOMIC DNA]</scope>
    <source>
        <strain evidence="2">CBS 516.65</strain>
    </source>
</reference>
<dbReference type="Proteomes" id="UP000184300">
    <property type="component" value="Unassembled WGS sequence"/>
</dbReference>
<evidence type="ECO:0000313" key="2">
    <source>
        <dbReference type="Proteomes" id="UP000184300"/>
    </source>
</evidence>
<sequence>MAPEDEFLLDGYEYVDHSSDLVLRPREQGEGHYNKWYLPATITMWLDGAQEKAREGGGKEAVLVYVDEKRVRMGPPKEEYVGRMNRAIREAEELEVDRVWVGGFYEEVYS</sequence>
<dbReference type="EMBL" id="KV878902">
    <property type="protein sequence ID" value="OJJ82288.1"/>
    <property type="molecule type" value="Genomic_DNA"/>
</dbReference>
<dbReference type="RefSeq" id="XP_022398986.1">
    <property type="nucleotide sequence ID" value="XM_022544772.1"/>
</dbReference>